<dbReference type="PRINTS" id="PR00032">
    <property type="entry name" value="HTHARAC"/>
</dbReference>
<dbReference type="Proteomes" id="UP000464675">
    <property type="component" value="Chromosome"/>
</dbReference>
<dbReference type="PANTHER" id="PTHR43280:SF30">
    <property type="entry name" value="MMSAB OPERON REGULATORY PROTEIN"/>
    <property type="match status" value="1"/>
</dbReference>
<dbReference type="EMBL" id="CP047491">
    <property type="protein sequence ID" value="QHQ39371.1"/>
    <property type="molecule type" value="Genomic_DNA"/>
</dbReference>
<accession>A0A6P1TC39</accession>
<dbReference type="Pfam" id="PF12833">
    <property type="entry name" value="HTH_18"/>
    <property type="match status" value="1"/>
</dbReference>
<dbReference type="SMART" id="SM00342">
    <property type="entry name" value="HTH_ARAC"/>
    <property type="match status" value="1"/>
</dbReference>
<proteinExistence type="predicted"/>
<dbReference type="Gene3D" id="1.10.10.60">
    <property type="entry name" value="Homeodomain-like"/>
    <property type="match status" value="1"/>
</dbReference>
<keyword evidence="1" id="KW-0805">Transcription regulation</keyword>
<dbReference type="PANTHER" id="PTHR43280">
    <property type="entry name" value="ARAC-FAMILY TRANSCRIPTIONAL REGULATOR"/>
    <property type="match status" value="1"/>
</dbReference>
<protein>
    <submittedName>
        <fullName evidence="6">AraC family transcriptional regulator</fullName>
    </submittedName>
    <submittedName>
        <fullName evidence="5">AraC-like DNA-binding protein</fullName>
    </submittedName>
</protein>
<evidence type="ECO:0000313" key="8">
    <source>
        <dbReference type="Proteomes" id="UP000563601"/>
    </source>
</evidence>
<feature type="domain" description="HTH araC/xylS-type" evidence="4">
    <location>
        <begin position="22"/>
        <end position="69"/>
    </location>
</feature>
<dbReference type="OrthoDB" id="9803764at2"/>
<dbReference type="GO" id="GO:0003700">
    <property type="term" value="F:DNA-binding transcription factor activity"/>
    <property type="evidence" value="ECO:0007669"/>
    <property type="project" value="InterPro"/>
</dbReference>
<keyword evidence="2 5" id="KW-0238">DNA-binding</keyword>
<sequence length="72" mass="8392">MIIDFAKNFDYDVIRNYMHDNIEHACDLLDCTDLSVGEIAFQLGYDDPLYFSRVFKRVIGLSPSSYRDSAYQ</sequence>
<evidence type="ECO:0000313" key="6">
    <source>
        <dbReference type="EMBL" id="QHQ39371.1"/>
    </source>
</evidence>
<dbReference type="AlphaFoldDB" id="A0A6P1TC39"/>
<evidence type="ECO:0000256" key="1">
    <source>
        <dbReference type="ARBA" id="ARBA00023015"/>
    </source>
</evidence>
<evidence type="ECO:0000256" key="3">
    <source>
        <dbReference type="ARBA" id="ARBA00023163"/>
    </source>
</evidence>
<dbReference type="SUPFAM" id="SSF46689">
    <property type="entry name" value="Homeodomain-like"/>
    <property type="match status" value="1"/>
</dbReference>
<dbReference type="InterPro" id="IPR018060">
    <property type="entry name" value="HTH_AraC"/>
</dbReference>
<dbReference type="InterPro" id="IPR009057">
    <property type="entry name" value="Homeodomain-like_sf"/>
</dbReference>
<evidence type="ECO:0000256" key="2">
    <source>
        <dbReference type="ARBA" id="ARBA00023125"/>
    </source>
</evidence>
<organism evidence="5 8">
    <name type="scientific">Microbulbifer hydrolyticus</name>
    <dbReference type="NCBI Taxonomy" id="48074"/>
    <lineage>
        <taxon>Bacteria</taxon>
        <taxon>Pseudomonadati</taxon>
        <taxon>Pseudomonadota</taxon>
        <taxon>Gammaproteobacteria</taxon>
        <taxon>Cellvibrionales</taxon>
        <taxon>Microbulbiferaceae</taxon>
        <taxon>Microbulbifer</taxon>
    </lineage>
</organism>
<evidence type="ECO:0000313" key="5">
    <source>
        <dbReference type="EMBL" id="MBB5210110.1"/>
    </source>
</evidence>
<reference evidence="5 8" key="2">
    <citation type="submission" date="2020-08" db="EMBL/GenBank/DDBJ databases">
        <title>Genomic Encyclopedia of Type Strains, Phase IV (KMG-IV): sequencing the most valuable type-strain genomes for metagenomic binning, comparative biology and taxonomic classification.</title>
        <authorList>
            <person name="Goeker M."/>
        </authorList>
    </citation>
    <scope>NUCLEOTIDE SEQUENCE [LARGE SCALE GENOMIC DNA]</scope>
    <source>
        <strain evidence="5 8">DSM 11525</strain>
    </source>
</reference>
<dbReference type="EMBL" id="JACHHR010000001">
    <property type="protein sequence ID" value="MBB5210110.1"/>
    <property type="molecule type" value="Genomic_DNA"/>
</dbReference>
<evidence type="ECO:0000313" key="7">
    <source>
        <dbReference type="Proteomes" id="UP000464675"/>
    </source>
</evidence>
<gene>
    <name evidence="6" type="ORF">GTQ55_10545</name>
    <name evidence="5" type="ORF">HNQ53_000298</name>
</gene>
<dbReference type="Proteomes" id="UP000563601">
    <property type="component" value="Unassembled WGS sequence"/>
</dbReference>
<dbReference type="GO" id="GO:0043565">
    <property type="term" value="F:sequence-specific DNA binding"/>
    <property type="evidence" value="ECO:0007669"/>
    <property type="project" value="InterPro"/>
</dbReference>
<dbReference type="InterPro" id="IPR020449">
    <property type="entry name" value="Tscrpt_reg_AraC-type_HTH"/>
</dbReference>
<keyword evidence="7" id="KW-1185">Reference proteome</keyword>
<name>A0A6P1TC39_9GAMM</name>
<keyword evidence="3" id="KW-0804">Transcription</keyword>
<reference evidence="6 7" key="1">
    <citation type="submission" date="2020-01" db="EMBL/GenBank/DDBJ databases">
        <title>The possibility of degradation of plastic by Microbulbifer hydrolyticus IRE-31.</title>
        <authorList>
            <person name="Liu L."/>
        </authorList>
    </citation>
    <scope>NUCLEOTIDE SEQUENCE [LARGE SCALE GENOMIC DNA]</scope>
    <source>
        <strain evidence="6 7">IRE-31</strain>
    </source>
</reference>
<dbReference type="PROSITE" id="PS01124">
    <property type="entry name" value="HTH_ARAC_FAMILY_2"/>
    <property type="match status" value="1"/>
</dbReference>
<evidence type="ECO:0000259" key="4">
    <source>
        <dbReference type="PROSITE" id="PS01124"/>
    </source>
</evidence>